<keyword evidence="6" id="KW-0042">Antenna complex</keyword>
<dbReference type="Pfam" id="PF00556">
    <property type="entry name" value="LHC"/>
    <property type="match status" value="1"/>
</dbReference>
<evidence type="ECO:0000256" key="11">
    <source>
        <dbReference type="ARBA" id="ARBA00022989"/>
    </source>
</evidence>
<comment type="similarity">
    <text evidence="3">Belongs to the antenna complex beta subunit family.</text>
</comment>
<evidence type="ECO:0000256" key="4">
    <source>
        <dbReference type="ARBA" id="ARBA00022475"/>
    </source>
</evidence>
<evidence type="ECO:0000256" key="1">
    <source>
        <dbReference type="ARBA" id="ARBA00002455"/>
    </source>
</evidence>
<dbReference type="InterPro" id="IPR000066">
    <property type="entry name" value="Antenna_a/b"/>
</dbReference>
<dbReference type="PIRSF" id="PIRSF002900">
    <property type="entry name" value="Antenna_beta"/>
    <property type="match status" value="1"/>
</dbReference>
<dbReference type="SUPFAM" id="SSF56918">
    <property type="entry name" value="Light-harvesting complex subunits"/>
    <property type="match status" value="1"/>
</dbReference>
<dbReference type="GO" id="GO:0030077">
    <property type="term" value="C:plasma membrane light-harvesting complex"/>
    <property type="evidence" value="ECO:0007669"/>
    <property type="project" value="InterPro"/>
</dbReference>
<evidence type="ECO:0000256" key="13">
    <source>
        <dbReference type="ARBA" id="ARBA00023136"/>
    </source>
</evidence>
<keyword evidence="12" id="KW-0157">Chromophore</keyword>
<feature type="domain" description="Antenna complex alpha/beta subunit" evidence="17">
    <location>
        <begin position="15"/>
        <end position="48"/>
    </location>
</feature>
<keyword evidence="11 16" id="KW-1133">Transmembrane helix</keyword>
<keyword evidence="13 16" id="KW-0472">Membrane</keyword>
<dbReference type="Proteomes" id="UP000075766">
    <property type="component" value="Unassembled WGS sequence"/>
</dbReference>
<reference evidence="19 21" key="2">
    <citation type="submission" date="2019-03" db="EMBL/GenBank/DDBJ databases">
        <title>Genomic Encyclopedia of Type Strains, Phase IV (KMG-IV): sequencing the most valuable type-strain genomes for metagenomic binning, comparative biology and taxonomic classification.</title>
        <authorList>
            <person name="Goeker M."/>
        </authorList>
    </citation>
    <scope>NUCLEOTIDE SEQUENCE [LARGE SCALE GENOMIC DNA]</scope>
    <source>
        <strain evidence="19 21">DSM 203</strain>
    </source>
</reference>
<dbReference type="RefSeq" id="WP_062272584.1">
    <property type="nucleotide sequence ID" value="NZ_JAKEDQ010000033.1"/>
</dbReference>
<accession>A0A4R4AGP1</accession>
<reference evidence="18 20" key="1">
    <citation type="submission" date="2016-02" db="EMBL/GenBank/DDBJ databases">
        <title>Genome sequence of Marichromatium gracile YL-28, a purple sulfur bacterium.</title>
        <authorList>
            <person name="Zhao C."/>
            <person name="Hong X."/>
            <person name="Chen S."/>
            <person name="Yang S."/>
        </authorList>
    </citation>
    <scope>NUCLEOTIDE SEQUENCE [LARGE SCALE GENOMIC DNA]</scope>
    <source>
        <strain evidence="18 20">YL28</strain>
    </source>
</reference>
<comment type="function">
    <text evidence="1">Antenna complexes are light-harvesting systems, which transfer the excitation energy to the reaction centers.</text>
</comment>
<evidence type="ECO:0000256" key="6">
    <source>
        <dbReference type="ARBA" id="ARBA00022549"/>
    </source>
</evidence>
<dbReference type="GO" id="GO:0042314">
    <property type="term" value="F:bacteriochlorophyll binding"/>
    <property type="evidence" value="ECO:0007669"/>
    <property type="project" value="UniProtKB-KW"/>
</dbReference>
<dbReference type="Proteomes" id="UP000295247">
    <property type="component" value="Unassembled WGS sequence"/>
</dbReference>
<evidence type="ECO:0000256" key="2">
    <source>
        <dbReference type="ARBA" id="ARBA00004249"/>
    </source>
</evidence>
<dbReference type="GO" id="GO:0046872">
    <property type="term" value="F:metal ion binding"/>
    <property type="evidence" value="ECO:0007669"/>
    <property type="project" value="UniProtKB-KW"/>
</dbReference>
<gene>
    <name evidence="18" type="ORF">AY586_08570</name>
    <name evidence="19" type="ORF">EDC29_102286</name>
</gene>
<dbReference type="Gene3D" id="1.20.5.250">
    <property type="match status" value="1"/>
</dbReference>
<evidence type="ECO:0000313" key="20">
    <source>
        <dbReference type="Proteomes" id="UP000075766"/>
    </source>
</evidence>
<keyword evidence="14" id="KW-0437">Light-harvesting polypeptide</keyword>
<evidence type="ECO:0000256" key="15">
    <source>
        <dbReference type="PIRSR" id="PIRSR002900-1"/>
    </source>
</evidence>
<evidence type="ECO:0000256" key="9">
    <source>
        <dbReference type="ARBA" id="ARBA00022842"/>
    </source>
</evidence>
<evidence type="ECO:0000256" key="5">
    <source>
        <dbReference type="ARBA" id="ARBA00022494"/>
    </source>
</evidence>
<keyword evidence="9 15" id="KW-0460">Magnesium</keyword>
<keyword evidence="8 15" id="KW-0479">Metal-binding</keyword>
<evidence type="ECO:0000259" key="17">
    <source>
        <dbReference type="Pfam" id="PF00556"/>
    </source>
</evidence>
<evidence type="ECO:0000256" key="10">
    <source>
        <dbReference type="ARBA" id="ARBA00022956"/>
    </source>
</evidence>
<dbReference type="InterPro" id="IPR023624">
    <property type="entry name" value="Antenna_beta_dom_sf"/>
</dbReference>
<evidence type="ECO:0000256" key="12">
    <source>
        <dbReference type="ARBA" id="ARBA00022991"/>
    </source>
</evidence>
<evidence type="ECO:0000256" key="8">
    <source>
        <dbReference type="ARBA" id="ARBA00022723"/>
    </source>
</evidence>
<dbReference type="GO" id="GO:0005886">
    <property type="term" value="C:plasma membrane"/>
    <property type="evidence" value="ECO:0007669"/>
    <property type="project" value="UniProtKB-SubCell"/>
</dbReference>
<keyword evidence="10" id="KW-0076">Bacteriochlorophyll</keyword>
<feature type="binding site" description="axial binding residue" evidence="15">
    <location>
        <position position="20"/>
    </location>
    <ligand>
        <name>a bacteriochlorophyll</name>
        <dbReference type="ChEBI" id="CHEBI:38201"/>
    </ligand>
    <ligandPart>
        <name>Mg</name>
        <dbReference type="ChEBI" id="CHEBI:25107"/>
    </ligandPart>
</feature>
<dbReference type="PRINTS" id="PR00674">
    <property type="entry name" value="LIGHTHARVSTB"/>
</dbReference>
<feature type="transmembrane region" description="Helical" evidence="16">
    <location>
        <begin position="21"/>
        <end position="44"/>
    </location>
</feature>
<comment type="subcellular location">
    <subcellularLocation>
        <location evidence="2">Cell inner membrane</location>
        <topology evidence="2">Single-pass type II membrane protein</topology>
    </subcellularLocation>
</comment>
<dbReference type="InterPro" id="IPR002362">
    <property type="entry name" value="LHB-1/5"/>
</dbReference>
<sequence length="48" mass="5534">MAQENRSMSGLTEDEAREFHGIFVSSFVAFTGIVVVAHILVWLWRPWL</sequence>
<organism evidence="19 21">
    <name type="scientific">Marichromatium gracile</name>
    <name type="common">Chromatium gracile</name>
    <dbReference type="NCBI Taxonomy" id="1048"/>
    <lineage>
        <taxon>Bacteria</taxon>
        <taxon>Pseudomonadati</taxon>
        <taxon>Pseudomonadota</taxon>
        <taxon>Gammaproteobacteria</taxon>
        <taxon>Chromatiales</taxon>
        <taxon>Chromatiaceae</taxon>
        <taxon>Marichromatium</taxon>
    </lineage>
</organism>
<evidence type="ECO:0000313" key="19">
    <source>
        <dbReference type="EMBL" id="TCW38393.1"/>
    </source>
</evidence>
<evidence type="ECO:0000313" key="18">
    <source>
        <dbReference type="EMBL" id="KXX65811.1"/>
    </source>
</evidence>
<evidence type="ECO:0000256" key="16">
    <source>
        <dbReference type="SAM" id="Phobius"/>
    </source>
</evidence>
<comment type="caution">
    <text evidence="19">The sequence shown here is derived from an EMBL/GenBank/DDBJ whole genome shotgun (WGS) entry which is preliminary data.</text>
</comment>
<dbReference type="EMBL" id="LSYU01000029">
    <property type="protein sequence ID" value="KXX65811.1"/>
    <property type="molecule type" value="Genomic_DNA"/>
</dbReference>
<keyword evidence="5" id="KW-0148">Chlorophyll</keyword>
<keyword evidence="20" id="KW-1185">Reference proteome</keyword>
<dbReference type="EMBL" id="SMDC01000002">
    <property type="protein sequence ID" value="TCW38393.1"/>
    <property type="molecule type" value="Genomic_DNA"/>
</dbReference>
<evidence type="ECO:0000256" key="14">
    <source>
        <dbReference type="ARBA" id="ARBA00023243"/>
    </source>
</evidence>
<dbReference type="AlphaFoldDB" id="A0A4R4AGP1"/>
<dbReference type="GO" id="GO:0019684">
    <property type="term" value="P:photosynthesis, light reaction"/>
    <property type="evidence" value="ECO:0007669"/>
    <property type="project" value="InterPro"/>
</dbReference>
<dbReference type="NCBIfam" id="NF040862">
    <property type="entry name" value="pufB_517_ASD"/>
    <property type="match status" value="1"/>
</dbReference>
<evidence type="ECO:0000313" key="21">
    <source>
        <dbReference type="Proteomes" id="UP000295247"/>
    </source>
</evidence>
<protein>
    <submittedName>
        <fullName evidence="19">Light-harvesting complex 1 beta chain</fullName>
    </submittedName>
    <submittedName>
        <fullName evidence="18">Light-harvesting protein</fullName>
    </submittedName>
</protein>
<evidence type="ECO:0000256" key="3">
    <source>
        <dbReference type="ARBA" id="ARBA00011052"/>
    </source>
</evidence>
<feature type="binding site" description="axial binding residue" evidence="15">
    <location>
        <position position="38"/>
    </location>
    <ligand>
        <name>a bacteriochlorophyll</name>
        <dbReference type="ChEBI" id="CHEBI:38201"/>
    </ligand>
    <ligandPart>
        <name>Mg</name>
        <dbReference type="ChEBI" id="CHEBI:25107"/>
    </ligandPart>
</feature>
<keyword evidence="7 16" id="KW-0812">Transmembrane</keyword>
<evidence type="ECO:0000256" key="7">
    <source>
        <dbReference type="ARBA" id="ARBA00022692"/>
    </source>
</evidence>
<dbReference type="InterPro" id="IPR035889">
    <property type="entry name" value="Light-harvesting_complex"/>
</dbReference>
<name>A0A4R4AGP1_MARGR</name>
<keyword evidence="4" id="KW-1003">Cell membrane</keyword>
<proteinExistence type="inferred from homology"/>